<reference evidence="6" key="2">
    <citation type="submission" date="2020-09" db="EMBL/GenBank/DDBJ databases">
        <authorList>
            <person name="Sun Q."/>
            <person name="Zhou Y."/>
        </authorList>
    </citation>
    <scope>NUCLEOTIDE SEQUENCE</scope>
    <source>
        <strain evidence="6">CGMCC 1.15367</strain>
    </source>
</reference>
<dbReference type="Gene3D" id="3.40.190.290">
    <property type="match status" value="1"/>
</dbReference>
<evidence type="ECO:0000259" key="5">
    <source>
        <dbReference type="PROSITE" id="PS50931"/>
    </source>
</evidence>
<dbReference type="Pfam" id="PF03466">
    <property type="entry name" value="LysR_substrate"/>
    <property type="match status" value="1"/>
</dbReference>
<dbReference type="PANTHER" id="PTHR30537:SF1">
    <property type="entry name" value="HTH-TYPE TRANSCRIPTIONAL REGULATOR PGRR"/>
    <property type="match status" value="1"/>
</dbReference>
<keyword evidence="7" id="KW-1185">Reference proteome</keyword>
<dbReference type="EMBL" id="BMIQ01000003">
    <property type="protein sequence ID" value="GGE02892.1"/>
    <property type="molecule type" value="Genomic_DNA"/>
</dbReference>
<evidence type="ECO:0000256" key="4">
    <source>
        <dbReference type="ARBA" id="ARBA00023163"/>
    </source>
</evidence>
<comment type="caution">
    <text evidence="6">The sequence shown here is derived from an EMBL/GenBank/DDBJ whole genome shotgun (WGS) entry which is preliminary data.</text>
</comment>
<organism evidence="6 7">
    <name type="scientific">Aureimonas endophytica</name>
    <dbReference type="NCBI Taxonomy" id="2027858"/>
    <lineage>
        <taxon>Bacteria</taxon>
        <taxon>Pseudomonadati</taxon>
        <taxon>Pseudomonadota</taxon>
        <taxon>Alphaproteobacteria</taxon>
        <taxon>Hyphomicrobiales</taxon>
        <taxon>Aurantimonadaceae</taxon>
        <taxon>Aureimonas</taxon>
    </lineage>
</organism>
<keyword evidence="2" id="KW-0805">Transcription regulation</keyword>
<dbReference type="PROSITE" id="PS50931">
    <property type="entry name" value="HTH_LYSR"/>
    <property type="match status" value="1"/>
</dbReference>
<dbReference type="CDD" id="cd08474">
    <property type="entry name" value="PBP2_CrgA_like_5"/>
    <property type="match status" value="1"/>
</dbReference>
<dbReference type="FunFam" id="1.10.10.10:FF:000001">
    <property type="entry name" value="LysR family transcriptional regulator"/>
    <property type="match status" value="1"/>
</dbReference>
<proteinExistence type="inferred from homology"/>
<comment type="similarity">
    <text evidence="1">Belongs to the LysR transcriptional regulatory family.</text>
</comment>
<evidence type="ECO:0000313" key="7">
    <source>
        <dbReference type="Proteomes" id="UP000644699"/>
    </source>
</evidence>
<dbReference type="Gene3D" id="1.10.10.10">
    <property type="entry name" value="Winged helix-like DNA-binding domain superfamily/Winged helix DNA-binding domain"/>
    <property type="match status" value="1"/>
</dbReference>
<dbReference type="Proteomes" id="UP000644699">
    <property type="component" value="Unassembled WGS sequence"/>
</dbReference>
<dbReference type="FunFam" id="3.40.190.290:FF:000012">
    <property type="entry name" value="Transcriptional regulator, LysR family"/>
    <property type="match status" value="1"/>
</dbReference>
<dbReference type="GO" id="GO:0043565">
    <property type="term" value="F:sequence-specific DNA binding"/>
    <property type="evidence" value="ECO:0007669"/>
    <property type="project" value="TreeGrafter"/>
</dbReference>
<gene>
    <name evidence="6" type="ORF">GCM10011390_22210</name>
</gene>
<name>A0A917E4J1_9HYPH</name>
<dbReference type="Pfam" id="PF00126">
    <property type="entry name" value="HTH_1"/>
    <property type="match status" value="1"/>
</dbReference>
<dbReference type="InterPro" id="IPR058163">
    <property type="entry name" value="LysR-type_TF_proteobact-type"/>
</dbReference>
<dbReference type="InterPro" id="IPR005119">
    <property type="entry name" value="LysR_subst-bd"/>
</dbReference>
<dbReference type="InterPro" id="IPR036390">
    <property type="entry name" value="WH_DNA-bd_sf"/>
</dbReference>
<feature type="domain" description="HTH lysR-type" evidence="5">
    <location>
        <begin position="4"/>
        <end position="61"/>
    </location>
</feature>
<evidence type="ECO:0000313" key="6">
    <source>
        <dbReference type="EMBL" id="GGE02892.1"/>
    </source>
</evidence>
<accession>A0A917E4J1</accession>
<evidence type="ECO:0000256" key="3">
    <source>
        <dbReference type="ARBA" id="ARBA00023125"/>
    </source>
</evidence>
<dbReference type="GO" id="GO:0006351">
    <property type="term" value="P:DNA-templated transcription"/>
    <property type="evidence" value="ECO:0007669"/>
    <property type="project" value="TreeGrafter"/>
</dbReference>
<keyword evidence="4" id="KW-0804">Transcription</keyword>
<sequence length="297" mass="32755">MQREELGDLLAFISVASERNFTRAAAKLGVSQSALSQAMRRLETRHGIRLLTRSTRSVSPTEAGEALLETLGPAFDAISDGLSALGNLRDRPAGNFRITAGQHAIETVLWPKLSAVLHEYPDIRVEFSSDNSLTDIVADRFDAGVRLGEQVAKDMIAVRIGPSLRMLVVGAPSYFAGRAAPTTPQDLTNHVCLNIRLPTYGGLYAWEFERDGREMRVRVDGQFTFNSSNQVLTAALDGYGLAFVMEDMVRDHLDSGKLVQVLDDWCAPFAGYHLYYPSRRQPSSGFSLIVEALRHRA</sequence>
<keyword evidence="3" id="KW-0238">DNA-binding</keyword>
<dbReference type="AlphaFoldDB" id="A0A917E4J1"/>
<evidence type="ECO:0000256" key="2">
    <source>
        <dbReference type="ARBA" id="ARBA00023015"/>
    </source>
</evidence>
<dbReference type="InterPro" id="IPR000847">
    <property type="entry name" value="LysR_HTH_N"/>
</dbReference>
<dbReference type="RefSeq" id="WP_188908425.1">
    <property type="nucleotide sequence ID" value="NZ_BMIQ01000003.1"/>
</dbReference>
<evidence type="ECO:0000256" key="1">
    <source>
        <dbReference type="ARBA" id="ARBA00009437"/>
    </source>
</evidence>
<dbReference type="InterPro" id="IPR036388">
    <property type="entry name" value="WH-like_DNA-bd_sf"/>
</dbReference>
<dbReference type="PANTHER" id="PTHR30537">
    <property type="entry name" value="HTH-TYPE TRANSCRIPTIONAL REGULATOR"/>
    <property type="match status" value="1"/>
</dbReference>
<dbReference type="SUPFAM" id="SSF46785">
    <property type="entry name" value="Winged helix' DNA-binding domain"/>
    <property type="match status" value="1"/>
</dbReference>
<dbReference type="GO" id="GO:0003700">
    <property type="term" value="F:DNA-binding transcription factor activity"/>
    <property type="evidence" value="ECO:0007669"/>
    <property type="project" value="InterPro"/>
</dbReference>
<protein>
    <submittedName>
        <fullName evidence="6">LysR family transcriptional regulator</fullName>
    </submittedName>
</protein>
<dbReference type="SUPFAM" id="SSF53850">
    <property type="entry name" value="Periplasmic binding protein-like II"/>
    <property type="match status" value="1"/>
</dbReference>
<reference evidence="6" key="1">
    <citation type="journal article" date="2014" name="Int. J. Syst. Evol. Microbiol.">
        <title>Complete genome sequence of Corynebacterium casei LMG S-19264T (=DSM 44701T), isolated from a smear-ripened cheese.</title>
        <authorList>
            <consortium name="US DOE Joint Genome Institute (JGI-PGF)"/>
            <person name="Walter F."/>
            <person name="Albersmeier A."/>
            <person name="Kalinowski J."/>
            <person name="Ruckert C."/>
        </authorList>
    </citation>
    <scope>NUCLEOTIDE SEQUENCE</scope>
    <source>
        <strain evidence="6">CGMCC 1.15367</strain>
    </source>
</reference>
<dbReference type="PRINTS" id="PR00039">
    <property type="entry name" value="HTHLYSR"/>
</dbReference>